<dbReference type="Gene3D" id="1.10.1400.10">
    <property type="match status" value="1"/>
</dbReference>
<dbReference type="PANTHER" id="PTHR34218:SF4">
    <property type="entry name" value="ACYL-HOMOSERINE LACTONE ACYLASE QUIP"/>
    <property type="match status" value="1"/>
</dbReference>
<dbReference type="Gene3D" id="3.60.20.10">
    <property type="entry name" value="Glutamine Phosphoribosylpyrophosphate, subunit 1, domain 1"/>
    <property type="match status" value="1"/>
</dbReference>
<name>A0AAV7YCU9_9EUKA</name>
<dbReference type="InterPro" id="IPR002692">
    <property type="entry name" value="S45"/>
</dbReference>
<dbReference type="Gene3D" id="1.10.439.10">
    <property type="entry name" value="Penicillin Amidohydrolase, domain 1"/>
    <property type="match status" value="1"/>
</dbReference>
<evidence type="ECO:0000256" key="2">
    <source>
        <dbReference type="ARBA" id="ARBA00022801"/>
    </source>
</evidence>
<evidence type="ECO:0000313" key="4">
    <source>
        <dbReference type="EMBL" id="KAJ3425732.1"/>
    </source>
</evidence>
<keyword evidence="2" id="KW-0378">Hydrolase</keyword>
<evidence type="ECO:0000256" key="3">
    <source>
        <dbReference type="ARBA" id="ARBA00023145"/>
    </source>
</evidence>
<accession>A0AAV7YCU9</accession>
<dbReference type="GO" id="GO:0016811">
    <property type="term" value="F:hydrolase activity, acting on carbon-nitrogen (but not peptide) bonds, in linear amides"/>
    <property type="evidence" value="ECO:0007669"/>
    <property type="project" value="InterPro"/>
</dbReference>
<dbReference type="SUPFAM" id="SSF56235">
    <property type="entry name" value="N-terminal nucleophile aminohydrolases (Ntn hydrolases)"/>
    <property type="match status" value="1"/>
</dbReference>
<sequence length="861" mass="99091">MNILILLFVLLAVFFLIYKNRFLLISKYLNFLSKKALPDYSGKIYVEELVTSPVEISRDKHGIAHISAKNESDLFFGVGYCQAQDRFFQMDTIRKLATGRLSELLGKNDLILASDTYFRTIGVSKIAQMEYDNCSEQDKELLLSYTAGVNYCIKNQKFQKKLPVEYTLLKSETDFWNPQDSLAILRFLAIQMNYGLVLKNTRNEIISRFGEDPLFELEVHKEFPKSKLFEGTQVDFDELCKSFNGNDPQIMSLGFTGSNAFVVSGKHTNTGKPILISDPHLGATNPSPLYWSHCVIEGEEENVGGNEEEDKEQKTQRVERFNTIGATIPGLPSAMIGRNKSVAWGITLALTDSEFVFAEKVKGTKYFYEGKWHEGEVVTETINIKGEKKPHIINIMKTPHGPILYYDPLKDAKQNEEQTRLSLWLSSLYPPKRGNSHFAALKNMSKCENVYQFQENLKKLEFISLNFVFADKDGNIGHQMIGKYPERSGELAEYPIYPGWLSEFDFKKFVPTDDLPHSINPECGYFVSTNNRNKGDWPFLGKSYVSSSRFERITELIEEMIQNENKKINAKDLFSIVWDVKSLSGARFVQILKNKYDQFLSSHEKQEIQIMWQKLRNWDGMMDKDSVGASLYQNIRTNLFCDLIYSKVQGDLGYVICGKTFNPVFQDQNVFREYTYRIVNSLIENPEKSWWVKQSGCAIEKILENAFLETMKFWETKKGLKFSRIDQWTYGKMHKLELFHSFSQESEAARLTFNSKSVECGGCFETVFLQSTPDCYPAKAMVCSGMRAVFDLNDMHNTEFMLSSGNSSNCASEFYLNHFDLSLNRSTVNAFCTKEEYLKNEKFKLQFVPKNIQTIETKKQK</sequence>
<evidence type="ECO:0000256" key="1">
    <source>
        <dbReference type="ARBA" id="ARBA00006586"/>
    </source>
</evidence>
<protein>
    <submittedName>
        <fullName evidence="4">Peptidase s45 penicillin amidase</fullName>
    </submittedName>
</protein>
<dbReference type="PANTHER" id="PTHR34218">
    <property type="entry name" value="PEPTIDASE S45 PENICILLIN AMIDASE"/>
    <property type="match status" value="1"/>
</dbReference>
<dbReference type="PIRSF" id="PIRSF001227">
    <property type="entry name" value="Pen_acylase"/>
    <property type="match status" value="1"/>
</dbReference>
<proteinExistence type="inferred from homology"/>
<comment type="similarity">
    <text evidence="1">Belongs to the peptidase S45 family.</text>
</comment>
<keyword evidence="3" id="KW-0865">Zymogen</keyword>
<dbReference type="InterPro" id="IPR043146">
    <property type="entry name" value="Penicillin_amidase_N_B-knob"/>
</dbReference>
<dbReference type="Gene3D" id="2.30.120.10">
    <property type="match status" value="1"/>
</dbReference>
<evidence type="ECO:0000313" key="5">
    <source>
        <dbReference type="Proteomes" id="UP001146793"/>
    </source>
</evidence>
<dbReference type="GO" id="GO:0017000">
    <property type="term" value="P:antibiotic biosynthetic process"/>
    <property type="evidence" value="ECO:0007669"/>
    <property type="project" value="InterPro"/>
</dbReference>
<gene>
    <name evidence="4" type="ORF">M0812_28177</name>
</gene>
<dbReference type="EMBL" id="JANTQA010000070">
    <property type="protein sequence ID" value="KAJ3425732.1"/>
    <property type="molecule type" value="Genomic_DNA"/>
</dbReference>
<reference evidence="4" key="1">
    <citation type="submission" date="2022-08" db="EMBL/GenBank/DDBJ databases">
        <title>Novel sulphate-reducing endosymbionts in the free-living metamonad Anaeramoeba.</title>
        <authorList>
            <person name="Jerlstrom-Hultqvist J."/>
            <person name="Cepicka I."/>
            <person name="Gallot-Lavallee L."/>
            <person name="Salas-Leiva D."/>
            <person name="Curtis B.A."/>
            <person name="Zahonova K."/>
            <person name="Pipaliya S."/>
            <person name="Dacks J."/>
            <person name="Roger A.J."/>
        </authorList>
    </citation>
    <scope>NUCLEOTIDE SEQUENCE</scope>
    <source>
        <strain evidence="4">Busselton2</strain>
    </source>
</reference>
<dbReference type="Pfam" id="PF01804">
    <property type="entry name" value="Penicil_amidase"/>
    <property type="match status" value="1"/>
</dbReference>
<dbReference type="InterPro" id="IPR029055">
    <property type="entry name" value="Ntn_hydrolases_N"/>
</dbReference>
<dbReference type="InterPro" id="IPR014395">
    <property type="entry name" value="Pen/GL7ACA/AHL_acylase"/>
</dbReference>
<dbReference type="InterPro" id="IPR023343">
    <property type="entry name" value="Penicillin_amidase_dom1"/>
</dbReference>
<comment type="caution">
    <text evidence="4">The sequence shown here is derived from an EMBL/GenBank/DDBJ whole genome shotgun (WGS) entry which is preliminary data.</text>
</comment>
<dbReference type="InterPro" id="IPR043147">
    <property type="entry name" value="Penicillin_amidase_A-knob"/>
</dbReference>
<organism evidence="4 5">
    <name type="scientific">Anaeramoeba flamelloides</name>
    <dbReference type="NCBI Taxonomy" id="1746091"/>
    <lineage>
        <taxon>Eukaryota</taxon>
        <taxon>Metamonada</taxon>
        <taxon>Anaeramoebidae</taxon>
        <taxon>Anaeramoeba</taxon>
    </lineage>
</organism>
<dbReference type="Proteomes" id="UP001146793">
    <property type="component" value="Unassembled WGS sequence"/>
</dbReference>
<dbReference type="AlphaFoldDB" id="A0AAV7YCU9"/>